<dbReference type="AlphaFoldDB" id="A0A814NMS9"/>
<feature type="transmembrane region" description="Helical" evidence="5">
    <location>
        <begin position="231"/>
        <end position="254"/>
    </location>
</feature>
<evidence type="ECO:0000256" key="2">
    <source>
        <dbReference type="ARBA" id="ARBA00022692"/>
    </source>
</evidence>
<feature type="transmembrane region" description="Helical" evidence="5">
    <location>
        <begin position="137"/>
        <end position="157"/>
    </location>
</feature>
<keyword evidence="3 5" id="KW-1133">Transmembrane helix</keyword>
<evidence type="ECO:0000313" key="7">
    <source>
        <dbReference type="EMBL" id="CAF1095902.1"/>
    </source>
</evidence>
<feature type="transmembrane region" description="Helical" evidence="5">
    <location>
        <begin position="621"/>
        <end position="644"/>
    </location>
</feature>
<reference evidence="7" key="1">
    <citation type="submission" date="2021-02" db="EMBL/GenBank/DDBJ databases">
        <authorList>
            <person name="Nowell W R."/>
        </authorList>
    </citation>
    <scope>NUCLEOTIDE SEQUENCE</scope>
</reference>
<proteinExistence type="predicted"/>
<evidence type="ECO:0000256" key="1">
    <source>
        <dbReference type="ARBA" id="ARBA00004141"/>
    </source>
</evidence>
<dbReference type="GO" id="GO:0022857">
    <property type="term" value="F:transmembrane transporter activity"/>
    <property type="evidence" value="ECO:0007669"/>
    <property type="project" value="InterPro"/>
</dbReference>
<keyword evidence="4 5" id="KW-0472">Membrane</keyword>
<dbReference type="Gene3D" id="1.20.1250.20">
    <property type="entry name" value="MFS general substrate transporter like domains"/>
    <property type="match status" value="2"/>
</dbReference>
<dbReference type="InterPro" id="IPR020846">
    <property type="entry name" value="MFS_dom"/>
</dbReference>
<keyword evidence="2 5" id="KW-0812">Transmembrane</keyword>
<feature type="transmembrane region" description="Helical" evidence="5">
    <location>
        <begin position="500"/>
        <end position="521"/>
    </location>
</feature>
<evidence type="ECO:0000259" key="6">
    <source>
        <dbReference type="PROSITE" id="PS50850"/>
    </source>
</evidence>
<dbReference type="EMBL" id="CAJNOG010000228">
    <property type="protein sequence ID" value="CAF1095902.1"/>
    <property type="molecule type" value="Genomic_DNA"/>
</dbReference>
<feature type="transmembrane region" description="Helical" evidence="5">
    <location>
        <begin position="530"/>
        <end position="548"/>
    </location>
</feature>
<feature type="transmembrane region" description="Helical" evidence="5">
    <location>
        <begin position="332"/>
        <end position="356"/>
    </location>
</feature>
<comment type="caution">
    <text evidence="7">The sequence shown here is derived from an EMBL/GenBank/DDBJ whole genome shotgun (WGS) entry which is preliminary data.</text>
</comment>
<organism evidence="7 8">
    <name type="scientific">Adineta steineri</name>
    <dbReference type="NCBI Taxonomy" id="433720"/>
    <lineage>
        <taxon>Eukaryota</taxon>
        <taxon>Metazoa</taxon>
        <taxon>Spiralia</taxon>
        <taxon>Gnathifera</taxon>
        <taxon>Rotifera</taxon>
        <taxon>Eurotatoria</taxon>
        <taxon>Bdelloidea</taxon>
        <taxon>Adinetida</taxon>
        <taxon>Adinetidae</taxon>
        <taxon>Adineta</taxon>
    </lineage>
</organism>
<dbReference type="Pfam" id="PF00083">
    <property type="entry name" value="Sugar_tr"/>
    <property type="match status" value="1"/>
</dbReference>
<feature type="transmembrane region" description="Helical" evidence="5">
    <location>
        <begin position="164"/>
        <end position="184"/>
    </location>
</feature>
<gene>
    <name evidence="7" type="ORF">JYZ213_LOCUS21105</name>
</gene>
<comment type="subcellular location">
    <subcellularLocation>
        <location evidence="1">Membrane</location>
        <topology evidence="1">Multi-pass membrane protein</topology>
    </subcellularLocation>
</comment>
<feature type="transmembrane region" description="Helical" evidence="5">
    <location>
        <begin position="560"/>
        <end position="584"/>
    </location>
</feature>
<evidence type="ECO:0000256" key="3">
    <source>
        <dbReference type="ARBA" id="ARBA00022989"/>
    </source>
</evidence>
<feature type="transmembrane region" description="Helical" evidence="5">
    <location>
        <begin position="196"/>
        <end position="219"/>
    </location>
</feature>
<dbReference type="PANTHER" id="PTHR24064">
    <property type="entry name" value="SOLUTE CARRIER FAMILY 22 MEMBER"/>
    <property type="match status" value="1"/>
</dbReference>
<feature type="transmembrane region" description="Helical" evidence="5">
    <location>
        <begin position="21"/>
        <end position="41"/>
    </location>
</feature>
<dbReference type="Pfam" id="PF07690">
    <property type="entry name" value="MFS_1"/>
    <property type="match status" value="1"/>
</dbReference>
<protein>
    <recommendedName>
        <fullName evidence="6">Major facilitator superfamily (MFS) profile domain-containing protein</fullName>
    </recommendedName>
</protein>
<evidence type="ECO:0000313" key="8">
    <source>
        <dbReference type="Proteomes" id="UP000663845"/>
    </source>
</evidence>
<dbReference type="InterPro" id="IPR005828">
    <property type="entry name" value="MFS_sugar_transport-like"/>
</dbReference>
<accession>A0A814NMS9</accession>
<feature type="transmembrane region" description="Helical" evidence="5">
    <location>
        <begin position="433"/>
        <end position="449"/>
    </location>
</feature>
<feature type="transmembrane region" description="Helical" evidence="5">
    <location>
        <begin position="456"/>
        <end position="480"/>
    </location>
</feature>
<feature type="transmembrane region" description="Helical" evidence="5">
    <location>
        <begin position="260"/>
        <end position="278"/>
    </location>
</feature>
<evidence type="ECO:0000256" key="4">
    <source>
        <dbReference type="ARBA" id="ARBA00023136"/>
    </source>
</evidence>
<feature type="transmembrane region" description="Helical" evidence="5">
    <location>
        <begin position="376"/>
        <end position="397"/>
    </location>
</feature>
<dbReference type="InterPro" id="IPR011701">
    <property type="entry name" value="MFS"/>
</dbReference>
<dbReference type="GO" id="GO:0016020">
    <property type="term" value="C:membrane"/>
    <property type="evidence" value="ECO:0007669"/>
    <property type="project" value="UniProtKB-SubCell"/>
</dbReference>
<feature type="transmembrane region" description="Helical" evidence="5">
    <location>
        <begin position="406"/>
        <end position="427"/>
    </location>
</feature>
<feature type="transmembrane region" description="Helical" evidence="5">
    <location>
        <begin position="596"/>
        <end position="615"/>
    </location>
</feature>
<dbReference type="SUPFAM" id="SSF103473">
    <property type="entry name" value="MFS general substrate transporter"/>
    <property type="match status" value="2"/>
</dbReference>
<dbReference type="Proteomes" id="UP000663845">
    <property type="component" value="Unassembled WGS sequence"/>
</dbReference>
<name>A0A814NMS9_9BILA</name>
<dbReference type="InterPro" id="IPR036259">
    <property type="entry name" value="MFS_trans_sf"/>
</dbReference>
<feature type="domain" description="Major facilitator superfamily (MFS) profile" evidence="6">
    <location>
        <begin position="94"/>
        <end position="649"/>
    </location>
</feature>
<evidence type="ECO:0000256" key="5">
    <source>
        <dbReference type="SAM" id="Phobius"/>
    </source>
</evidence>
<sequence length="706" mass="81765">MKFDDFLHTVNDFGRYQKLRYFCICLTYMLPPIMVYTWSFAAATPSFRCKLYDNDADFNIRQSSLSYNQSQPDEAYCKANMKISVKECQRCYMKTISNTGMEKIQPCNNYVFDQKYYDYTLVEEWSMVCDRTVFRSAVQNIFFFGYMVGSIFFGIMADKYGRRPIMSICIILMACTGFICAFFPQKDKFGFWPSYLVYTISRFILACSTRGIAVTGFVLATELVGPKNKFLTAIIVQYFFAFGQLFLVTFAYFIREWRRLTFTLSLFTIPFTFFYFVLPESARWMISKGHYKQAELLLRKIAKTNNRTFDEEAFQQLIDEQQLNSKEKSQQIGILGLFQSKIMCIISINLFFQWFVQNLVFYGISQSTGNWGFDPYLSFAISAFVEILSYIVLHLVLNRIGRKRPYFIAVLCFSIIALLTIPVQNYILKNNPKQKILIFIMNVLLKFFAAEKSQQIGILGLFQSKIMCIISINLFFQWFVQNLVFYGISQSTGNWGFDPYLSFAISAFVEILSYIVLHLVLNRIGRKRPYFIAVLCFSIIALLTIPVQNYILKNNPKQKILIFIMNVLLKFFAAGSYAIIYIYANELFPTGIRNTGMGICSMVARIGAIVGTTSNDMLTRVWINLPVVLFGILSLIAAFLVLMLPETLNKTLPQTIEDTEQMGLSCIRIRADKRTPKRKVQIDNIDDQDLNEDQLLNQNLKMREDV</sequence>
<dbReference type="PROSITE" id="PS50850">
    <property type="entry name" value="MFS"/>
    <property type="match status" value="1"/>
</dbReference>